<keyword evidence="12" id="KW-1185">Reference proteome</keyword>
<evidence type="ECO:0000259" key="9">
    <source>
        <dbReference type="PROSITE" id="PS50045"/>
    </source>
</evidence>
<name>A0A2W2ATG1_9HYPH</name>
<dbReference type="GO" id="GO:0043565">
    <property type="term" value="F:sequence-specific DNA binding"/>
    <property type="evidence" value="ECO:0007669"/>
    <property type="project" value="InterPro"/>
</dbReference>
<sequence>MAADILIIDDEADIRELIAGILEDEGYETRLAHNSDAALAEVAQRRPSLIILDIWLMGSKLDGLDLLNIIKEKHPEVPVIIISGHGNIETAVAAIKRGAYEYIEKPFKADRLILVVGRALETSRLKRENEELKGRSGAETELLGNSAAMRQLRQLLKKIAPSNSRVLITGPMGAGKELAARTLHALSLRANGPFVTLSAAAMAPERMEEELFGVEDGSGATRRVGALEEAHGGTLYIDELADMPLETQGKVLRVLVDQTFLRVGGAKKVKVDIRVVSSTSRDLPGLIQVGRFREDLYHRLGVVPVQVPGLTERREDIPDLIHHFTKSYSAASGQPMRKFAEDAIAVLQTREWAGNVRELRNNVERILILASGEGSSEITASMLPSDTGGAGAAAATFGIEHLLVHPLREAREAFERDYITAQLGRFGGNISRTAQFIGMERSALHRKIKLLGLTGRSEEDTEL</sequence>
<keyword evidence="6" id="KW-0010">Activator</keyword>
<dbReference type="Pfam" id="PF00158">
    <property type="entry name" value="Sigma54_activat"/>
    <property type="match status" value="1"/>
</dbReference>
<dbReference type="PROSITE" id="PS50045">
    <property type="entry name" value="SIGMA54_INTERACT_4"/>
    <property type="match status" value="1"/>
</dbReference>
<dbReference type="SMART" id="SM00382">
    <property type="entry name" value="AAA"/>
    <property type="match status" value="1"/>
</dbReference>
<evidence type="ECO:0000256" key="1">
    <source>
        <dbReference type="ARBA" id="ARBA00022553"/>
    </source>
</evidence>
<dbReference type="InterPro" id="IPR058031">
    <property type="entry name" value="AAA_lid_NorR"/>
</dbReference>
<dbReference type="PANTHER" id="PTHR32071">
    <property type="entry name" value="TRANSCRIPTIONAL REGULATORY PROTEIN"/>
    <property type="match status" value="1"/>
</dbReference>
<dbReference type="PROSITE" id="PS50110">
    <property type="entry name" value="RESPONSE_REGULATORY"/>
    <property type="match status" value="1"/>
</dbReference>
<reference evidence="12" key="1">
    <citation type="submission" date="2018-06" db="EMBL/GenBank/DDBJ databases">
        <title>Aestuariibacter litoralis strain KCTC 52945T.</title>
        <authorList>
            <person name="Li X."/>
            <person name="Salam N."/>
            <person name="Li J.-L."/>
            <person name="Chen Y.-M."/>
            <person name="Yang Z.-W."/>
            <person name="Zhang L.-Y."/>
            <person name="Han M.-X."/>
            <person name="Xiao M."/>
            <person name="Li W.-J."/>
        </authorList>
    </citation>
    <scope>NUCLEOTIDE SEQUENCE [LARGE SCALE GENOMIC DNA]</scope>
    <source>
        <strain evidence="12">KCTC 52945</strain>
    </source>
</reference>
<dbReference type="Gene3D" id="1.10.8.60">
    <property type="match status" value="1"/>
</dbReference>
<dbReference type="InterPro" id="IPR001789">
    <property type="entry name" value="Sig_transdc_resp-reg_receiver"/>
</dbReference>
<feature type="domain" description="Response regulatory" evidence="10">
    <location>
        <begin position="4"/>
        <end position="120"/>
    </location>
</feature>
<dbReference type="SUPFAM" id="SSF52540">
    <property type="entry name" value="P-loop containing nucleoside triphosphate hydrolases"/>
    <property type="match status" value="1"/>
</dbReference>
<accession>A0A2W2ATG1</accession>
<dbReference type="InterPro" id="IPR009057">
    <property type="entry name" value="Homeodomain-like_sf"/>
</dbReference>
<feature type="modified residue" description="4-aspartylphosphate" evidence="8">
    <location>
        <position position="53"/>
    </location>
</feature>
<evidence type="ECO:0000256" key="2">
    <source>
        <dbReference type="ARBA" id="ARBA00022741"/>
    </source>
</evidence>
<dbReference type="Pfam" id="PF00072">
    <property type="entry name" value="Response_reg"/>
    <property type="match status" value="1"/>
</dbReference>
<evidence type="ECO:0000313" key="11">
    <source>
        <dbReference type="EMBL" id="PZF76962.1"/>
    </source>
</evidence>
<keyword evidence="2" id="KW-0547">Nucleotide-binding</keyword>
<dbReference type="GO" id="GO:0005524">
    <property type="term" value="F:ATP binding"/>
    <property type="evidence" value="ECO:0007669"/>
    <property type="project" value="UniProtKB-KW"/>
</dbReference>
<dbReference type="SMART" id="SM00448">
    <property type="entry name" value="REC"/>
    <property type="match status" value="1"/>
</dbReference>
<dbReference type="InterPro" id="IPR002078">
    <property type="entry name" value="Sigma_54_int"/>
</dbReference>
<organism evidence="11 12">
    <name type="scientific">Aestuariivirga litoralis</name>
    <dbReference type="NCBI Taxonomy" id="2650924"/>
    <lineage>
        <taxon>Bacteria</taxon>
        <taxon>Pseudomonadati</taxon>
        <taxon>Pseudomonadota</taxon>
        <taxon>Alphaproteobacteria</taxon>
        <taxon>Hyphomicrobiales</taxon>
        <taxon>Aestuariivirgaceae</taxon>
        <taxon>Aestuariivirga</taxon>
    </lineage>
</organism>
<dbReference type="Pfam" id="PF25601">
    <property type="entry name" value="AAA_lid_14"/>
    <property type="match status" value="1"/>
</dbReference>
<comment type="caution">
    <text evidence="11">The sequence shown here is derived from an EMBL/GenBank/DDBJ whole genome shotgun (WGS) entry which is preliminary data.</text>
</comment>
<keyword evidence="1 8" id="KW-0597">Phosphoprotein</keyword>
<evidence type="ECO:0000313" key="12">
    <source>
        <dbReference type="Proteomes" id="UP000248795"/>
    </source>
</evidence>
<proteinExistence type="predicted"/>
<keyword evidence="3" id="KW-0067">ATP-binding</keyword>
<evidence type="ECO:0000256" key="8">
    <source>
        <dbReference type="PROSITE-ProRule" id="PRU00169"/>
    </source>
</evidence>
<feature type="domain" description="Sigma-54 factor interaction" evidence="9">
    <location>
        <begin position="142"/>
        <end position="368"/>
    </location>
</feature>
<dbReference type="InterPro" id="IPR011006">
    <property type="entry name" value="CheY-like_superfamily"/>
</dbReference>
<dbReference type="InterPro" id="IPR027417">
    <property type="entry name" value="P-loop_NTPase"/>
</dbReference>
<dbReference type="PANTHER" id="PTHR32071:SF17">
    <property type="entry name" value="TRANSCRIPTIONAL REGULATOR (NTRC FAMILY)"/>
    <property type="match status" value="1"/>
</dbReference>
<dbReference type="SUPFAM" id="SSF52172">
    <property type="entry name" value="CheY-like"/>
    <property type="match status" value="1"/>
</dbReference>
<dbReference type="PROSITE" id="PS00676">
    <property type="entry name" value="SIGMA54_INTERACT_2"/>
    <property type="match status" value="1"/>
</dbReference>
<dbReference type="Gene3D" id="1.10.10.60">
    <property type="entry name" value="Homeodomain-like"/>
    <property type="match status" value="1"/>
</dbReference>
<dbReference type="GO" id="GO:0006355">
    <property type="term" value="P:regulation of DNA-templated transcription"/>
    <property type="evidence" value="ECO:0007669"/>
    <property type="project" value="InterPro"/>
</dbReference>
<evidence type="ECO:0000256" key="5">
    <source>
        <dbReference type="ARBA" id="ARBA00023015"/>
    </source>
</evidence>
<evidence type="ECO:0000256" key="6">
    <source>
        <dbReference type="ARBA" id="ARBA00023159"/>
    </source>
</evidence>
<keyword evidence="7" id="KW-0804">Transcription</keyword>
<evidence type="ECO:0000256" key="4">
    <source>
        <dbReference type="ARBA" id="ARBA00023012"/>
    </source>
</evidence>
<dbReference type="Proteomes" id="UP000248795">
    <property type="component" value="Unassembled WGS sequence"/>
</dbReference>
<dbReference type="Gene3D" id="3.40.50.300">
    <property type="entry name" value="P-loop containing nucleotide triphosphate hydrolases"/>
    <property type="match status" value="1"/>
</dbReference>
<keyword evidence="4" id="KW-0902">Two-component regulatory system</keyword>
<dbReference type="Gene3D" id="3.40.50.2300">
    <property type="match status" value="1"/>
</dbReference>
<dbReference type="CDD" id="cd00009">
    <property type="entry name" value="AAA"/>
    <property type="match status" value="1"/>
</dbReference>
<evidence type="ECO:0000256" key="7">
    <source>
        <dbReference type="ARBA" id="ARBA00023163"/>
    </source>
</evidence>
<dbReference type="InterPro" id="IPR003593">
    <property type="entry name" value="AAA+_ATPase"/>
</dbReference>
<dbReference type="InterPro" id="IPR002197">
    <property type="entry name" value="HTH_Fis"/>
</dbReference>
<dbReference type="Pfam" id="PF02954">
    <property type="entry name" value="HTH_8"/>
    <property type="match status" value="1"/>
</dbReference>
<dbReference type="RefSeq" id="WP_111198539.1">
    <property type="nucleotide sequence ID" value="NZ_QKVK01000004.1"/>
</dbReference>
<protein>
    <submittedName>
        <fullName evidence="11">Sigma-54-dependent Fis family transcriptional regulator</fullName>
    </submittedName>
</protein>
<gene>
    <name evidence="11" type="ORF">DK847_10935</name>
</gene>
<evidence type="ECO:0000256" key="3">
    <source>
        <dbReference type="ARBA" id="ARBA00022840"/>
    </source>
</evidence>
<keyword evidence="5" id="KW-0805">Transcription regulation</keyword>
<dbReference type="AlphaFoldDB" id="A0A2W2ATG1"/>
<dbReference type="EMBL" id="QKVK01000004">
    <property type="protein sequence ID" value="PZF76962.1"/>
    <property type="molecule type" value="Genomic_DNA"/>
</dbReference>
<evidence type="ECO:0000259" key="10">
    <source>
        <dbReference type="PROSITE" id="PS50110"/>
    </source>
</evidence>
<dbReference type="GO" id="GO:0000160">
    <property type="term" value="P:phosphorelay signal transduction system"/>
    <property type="evidence" value="ECO:0007669"/>
    <property type="project" value="UniProtKB-KW"/>
</dbReference>
<dbReference type="SUPFAM" id="SSF46689">
    <property type="entry name" value="Homeodomain-like"/>
    <property type="match status" value="1"/>
</dbReference>
<dbReference type="InterPro" id="IPR025943">
    <property type="entry name" value="Sigma_54_int_dom_ATP-bd_2"/>
</dbReference>
<dbReference type="CDD" id="cd17550">
    <property type="entry name" value="REC_NtrX-like"/>
    <property type="match status" value="1"/>
</dbReference>
<dbReference type="FunFam" id="3.40.50.2300:FF:000018">
    <property type="entry name" value="DNA-binding transcriptional regulator NtrC"/>
    <property type="match status" value="1"/>
</dbReference>
<dbReference type="FunFam" id="3.40.50.300:FF:000006">
    <property type="entry name" value="DNA-binding transcriptional regulator NtrC"/>
    <property type="match status" value="1"/>
</dbReference>